<sequence length="139" mass="15623">MEKEESDRGSPAVVDRFALVGRRKGSHSVCSWNSSHSWKHDKPENYRHGRLTLGSYNATYESHPVQTCSRCGLEGSHNRFRCTNQGVMSMPPHWPPPPRLNNASQGNEVALDLSQFAPQTQEQLFDVNVQGPQPIGIRQ</sequence>
<dbReference type="EnsemblPlants" id="KEH39212">
    <property type="protein sequence ID" value="KEH39212"/>
    <property type="gene ID" value="MTR_2g090840"/>
</dbReference>
<name>G7ZUK9_MEDTR</name>
<keyword evidence="3" id="KW-1185">Reference proteome</keyword>
<protein>
    <submittedName>
        <fullName evidence="1 2">Uncharacterized protein</fullName>
    </submittedName>
</protein>
<accession>G7ZUK9</accession>
<dbReference type="Proteomes" id="UP000002051">
    <property type="component" value="Chromosome 2"/>
</dbReference>
<proteinExistence type="predicted"/>
<reference evidence="2" key="3">
    <citation type="submission" date="2015-04" db="UniProtKB">
        <authorList>
            <consortium name="EnsemblPlants"/>
        </authorList>
    </citation>
    <scope>IDENTIFICATION</scope>
    <source>
        <strain evidence="2">cv. Jemalong A17</strain>
    </source>
</reference>
<gene>
    <name evidence="1" type="ordered locus">MTR_2g090840</name>
</gene>
<evidence type="ECO:0000313" key="1">
    <source>
        <dbReference type="EMBL" id="KEH39212.1"/>
    </source>
</evidence>
<reference evidence="1 3" key="1">
    <citation type="journal article" date="2011" name="Nature">
        <title>The Medicago genome provides insight into the evolution of rhizobial symbioses.</title>
        <authorList>
            <person name="Young N.D."/>
            <person name="Debelle F."/>
            <person name="Oldroyd G.E."/>
            <person name="Geurts R."/>
            <person name="Cannon S.B."/>
            <person name="Udvardi M.K."/>
            <person name="Benedito V.A."/>
            <person name="Mayer K.F."/>
            <person name="Gouzy J."/>
            <person name="Schoof H."/>
            <person name="Van de Peer Y."/>
            <person name="Proost S."/>
            <person name="Cook D.R."/>
            <person name="Meyers B.C."/>
            <person name="Spannagl M."/>
            <person name="Cheung F."/>
            <person name="De Mita S."/>
            <person name="Krishnakumar V."/>
            <person name="Gundlach H."/>
            <person name="Zhou S."/>
            <person name="Mudge J."/>
            <person name="Bharti A.K."/>
            <person name="Murray J.D."/>
            <person name="Naoumkina M.A."/>
            <person name="Rosen B."/>
            <person name="Silverstein K.A."/>
            <person name="Tang H."/>
            <person name="Rombauts S."/>
            <person name="Zhao P.X."/>
            <person name="Zhou P."/>
            <person name="Barbe V."/>
            <person name="Bardou P."/>
            <person name="Bechner M."/>
            <person name="Bellec A."/>
            <person name="Berger A."/>
            <person name="Berges H."/>
            <person name="Bidwell S."/>
            <person name="Bisseling T."/>
            <person name="Choisne N."/>
            <person name="Couloux A."/>
            <person name="Denny R."/>
            <person name="Deshpande S."/>
            <person name="Dai X."/>
            <person name="Doyle J.J."/>
            <person name="Dudez A.M."/>
            <person name="Farmer A.D."/>
            <person name="Fouteau S."/>
            <person name="Franken C."/>
            <person name="Gibelin C."/>
            <person name="Gish J."/>
            <person name="Goldstein S."/>
            <person name="Gonzalez A.J."/>
            <person name="Green P.J."/>
            <person name="Hallab A."/>
            <person name="Hartog M."/>
            <person name="Hua A."/>
            <person name="Humphray S.J."/>
            <person name="Jeong D.H."/>
            <person name="Jing Y."/>
            <person name="Jocker A."/>
            <person name="Kenton S.M."/>
            <person name="Kim D.J."/>
            <person name="Klee K."/>
            <person name="Lai H."/>
            <person name="Lang C."/>
            <person name="Lin S."/>
            <person name="Macmil S.L."/>
            <person name="Magdelenat G."/>
            <person name="Matthews L."/>
            <person name="McCorrison J."/>
            <person name="Monaghan E.L."/>
            <person name="Mun J.H."/>
            <person name="Najar F.Z."/>
            <person name="Nicholson C."/>
            <person name="Noirot C."/>
            <person name="O'Bleness M."/>
            <person name="Paule C.R."/>
            <person name="Poulain J."/>
            <person name="Prion F."/>
            <person name="Qin B."/>
            <person name="Qu C."/>
            <person name="Retzel E.F."/>
            <person name="Riddle C."/>
            <person name="Sallet E."/>
            <person name="Samain S."/>
            <person name="Samson N."/>
            <person name="Sanders I."/>
            <person name="Saurat O."/>
            <person name="Scarpelli C."/>
            <person name="Schiex T."/>
            <person name="Segurens B."/>
            <person name="Severin A.J."/>
            <person name="Sherrier D.J."/>
            <person name="Shi R."/>
            <person name="Sims S."/>
            <person name="Singer S.R."/>
            <person name="Sinharoy S."/>
            <person name="Sterck L."/>
            <person name="Viollet A."/>
            <person name="Wang B.B."/>
            <person name="Wang K."/>
            <person name="Wang M."/>
            <person name="Wang X."/>
            <person name="Warfsmann J."/>
            <person name="Weissenbach J."/>
            <person name="White D.D."/>
            <person name="White J.D."/>
            <person name="Wiley G.B."/>
            <person name="Wincker P."/>
            <person name="Xing Y."/>
            <person name="Yang L."/>
            <person name="Yao Z."/>
            <person name="Ying F."/>
            <person name="Zhai J."/>
            <person name="Zhou L."/>
            <person name="Zuber A."/>
            <person name="Denarie J."/>
            <person name="Dixon R.A."/>
            <person name="May G.D."/>
            <person name="Schwartz D.C."/>
            <person name="Rogers J."/>
            <person name="Quetier F."/>
            <person name="Town C.D."/>
            <person name="Roe B.A."/>
        </authorList>
    </citation>
    <scope>NUCLEOTIDE SEQUENCE [LARGE SCALE GENOMIC DNA]</scope>
    <source>
        <strain evidence="1">A17</strain>
        <strain evidence="2 3">cv. Jemalong A17</strain>
    </source>
</reference>
<dbReference type="EMBL" id="CM001218">
    <property type="protein sequence ID" value="KEH39212.1"/>
    <property type="molecule type" value="Genomic_DNA"/>
</dbReference>
<reference evidence="1 3" key="2">
    <citation type="journal article" date="2014" name="BMC Genomics">
        <title>An improved genome release (version Mt4.0) for the model legume Medicago truncatula.</title>
        <authorList>
            <person name="Tang H."/>
            <person name="Krishnakumar V."/>
            <person name="Bidwell S."/>
            <person name="Rosen B."/>
            <person name="Chan A."/>
            <person name="Zhou S."/>
            <person name="Gentzbittel L."/>
            <person name="Childs K.L."/>
            <person name="Yandell M."/>
            <person name="Gundlach H."/>
            <person name="Mayer K.F."/>
            <person name="Schwartz D.C."/>
            <person name="Town C.D."/>
        </authorList>
    </citation>
    <scope>GENOME REANNOTATION</scope>
    <source>
        <strain evidence="1">A17</strain>
        <strain evidence="2 3">cv. Jemalong A17</strain>
    </source>
</reference>
<dbReference type="HOGENOM" id="CLU_1848068_0_0_1"/>
<dbReference type="PaxDb" id="3880-AES82897"/>
<evidence type="ECO:0000313" key="3">
    <source>
        <dbReference type="Proteomes" id="UP000002051"/>
    </source>
</evidence>
<organism evidence="1 3">
    <name type="scientific">Medicago truncatula</name>
    <name type="common">Barrel medic</name>
    <name type="synonym">Medicago tribuloides</name>
    <dbReference type="NCBI Taxonomy" id="3880"/>
    <lineage>
        <taxon>Eukaryota</taxon>
        <taxon>Viridiplantae</taxon>
        <taxon>Streptophyta</taxon>
        <taxon>Embryophyta</taxon>
        <taxon>Tracheophyta</taxon>
        <taxon>Spermatophyta</taxon>
        <taxon>Magnoliopsida</taxon>
        <taxon>eudicotyledons</taxon>
        <taxon>Gunneridae</taxon>
        <taxon>Pentapetalae</taxon>
        <taxon>rosids</taxon>
        <taxon>fabids</taxon>
        <taxon>Fabales</taxon>
        <taxon>Fabaceae</taxon>
        <taxon>Papilionoideae</taxon>
        <taxon>50 kb inversion clade</taxon>
        <taxon>NPAAA clade</taxon>
        <taxon>Hologalegina</taxon>
        <taxon>IRL clade</taxon>
        <taxon>Trifolieae</taxon>
        <taxon>Medicago</taxon>
    </lineage>
</organism>
<dbReference type="AlphaFoldDB" id="G7ZUK9"/>
<evidence type="ECO:0000313" key="2">
    <source>
        <dbReference type="EnsemblPlants" id="KEH39212"/>
    </source>
</evidence>